<sequence>MNEDEWLDGFRHLPDEIIIKLHFELQEKIKKHYKLRDVESNLQKAISLCEQQIALSQLTLDAMKREHQRGVNEYYKITGMTHPAPDFYYPSHQGYKQLLVILKKQKNIERMVEIQAKHDKEGWR</sequence>
<proteinExistence type="predicted"/>
<organism evidence="1 2">
    <name type="scientific">Yersinia similis</name>
    <dbReference type="NCBI Taxonomy" id="367190"/>
    <lineage>
        <taxon>Bacteria</taxon>
        <taxon>Pseudomonadati</taxon>
        <taxon>Pseudomonadota</taxon>
        <taxon>Gammaproteobacteria</taxon>
        <taxon>Enterobacterales</taxon>
        <taxon>Yersiniaceae</taxon>
        <taxon>Yersinia</taxon>
    </lineage>
</organism>
<dbReference type="EMBL" id="CQBK01000074">
    <property type="protein sequence ID" value="CNI78728.1"/>
    <property type="molecule type" value="Genomic_DNA"/>
</dbReference>
<dbReference type="RefSeq" id="WP_049601889.1">
    <property type="nucleotide sequence ID" value="NZ_CPZI01000008.1"/>
</dbReference>
<accession>A0A0T9RS74</accession>
<gene>
    <name evidence="1" type="ORF">ERS008667_04330</name>
</gene>
<reference evidence="1 2" key="1">
    <citation type="submission" date="2015-03" db="EMBL/GenBank/DDBJ databases">
        <authorList>
            <person name="Murphy D."/>
        </authorList>
    </citation>
    <scope>NUCLEOTIDE SEQUENCE [LARGE SCALE GENOMIC DNA]</scope>
    <source>
        <strain evidence="1 2">Y233</strain>
    </source>
</reference>
<name>A0A0T9RS74_9GAMM</name>
<evidence type="ECO:0000313" key="2">
    <source>
        <dbReference type="Proteomes" id="UP000038204"/>
    </source>
</evidence>
<dbReference type="Proteomes" id="UP000038204">
    <property type="component" value="Unassembled WGS sequence"/>
</dbReference>
<protein>
    <submittedName>
        <fullName evidence="1">Uncharacterized protein</fullName>
    </submittedName>
</protein>
<dbReference type="AlphaFoldDB" id="A0A0T9RS74"/>
<evidence type="ECO:0000313" key="1">
    <source>
        <dbReference type="EMBL" id="CNI78728.1"/>
    </source>
</evidence>